<evidence type="ECO:0000313" key="3">
    <source>
        <dbReference type="Proteomes" id="UP000327294"/>
    </source>
</evidence>
<evidence type="ECO:0000313" key="2">
    <source>
        <dbReference type="EMBL" id="QFQ98861.1"/>
    </source>
</evidence>
<dbReference type="KEGG" id="sphv:F9278_24895"/>
<organism evidence="2 3">
    <name type="scientific">Streptomyces phaeolivaceus</name>
    <dbReference type="NCBI Taxonomy" id="2653200"/>
    <lineage>
        <taxon>Bacteria</taxon>
        <taxon>Bacillati</taxon>
        <taxon>Actinomycetota</taxon>
        <taxon>Actinomycetes</taxon>
        <taxon>Kitasatosporales</taxon>
        <taxon>Streptomycetaceae</taxon>
        <taxon>Streptomyces</taxon>
    </lineage>
</organism>
<dbReference type="AlphaFoldDB" id="A0A5P8K6X0"/>
<sequence length="104" mass="11702">MLDPIRRITLRLRLLFTPGTGRRRAGVRPDLVPTPHSWTEAPPTPLPTHRSPYGLDEVFDGAQTVAVRPYLAAHEQRLRRRELAMAGMGLDMPGPYWIHGVEVA</sequence>
<dbReference type="EMBL" id="CP045096">
    <property type="protein sequence ID" value="QFQ98861.1"/>
    <property type="molecule type" value="Genomic_DNA"/>
</dbReference>
<evidence type="ECO:0000256" key="1">
    <source>
        <dbReference type="SAM" id="MobiDB-lite"/>
    </source>
</evidence>
<reference evidence="2 3" key="1">
    <citation type="submission" date="2019-10" db="EMBL/GenBank/DDBJ databases">
        <title>Streptomyces sp. strain GY16 isolated from leaves of Broussonetia papyrifera.</title>
        <authorList>
            <person name="Mo P."/>
        </authorList>
    </citation>
    <scope>NUCLEOTIDE SEQUENCE [LARGE SCALE GENOMIC DNA]</scope>
    <source>
        <strain evidence="2 3">GY16</strain>
    </source>
</reference>
<name>A0A5P8K6X0_9ACTN</name>
<keyword evidence="3" id="KW-1185">Reference proteome</keyword>
<proteinExistence type="predicted"/>
<feature type="region of interest" description="Disordered" evidence="1">
    <location>
        <begin position="20"/>
        <end position="51"/>
    </location>
</feature>
<protein>
    <submittedName>
        <fullName evidence="2">Uncharacterized protein</fullName>
    </submittedName>
</protein>
<gene>
    <name evidence="2" type="ORF">F9278_24895</name>
</gene>
<accession>A0A5P8K6X0</accession>
<dbReference type="RefSeq" id="WP_152170301.1">
    <property type="nucleotide sequence ID" value="NZ_CP045096.1"/>
</dbReference>
<dbReference type="Proteomes" id="UP000327294">
    <property type="component" value="Chromosome"/>
</dbReference>